<dbReference type="GO" id="GO:0006048">
    <property type="term" value="P:UDP-N-acetylglucosamine biosynthetic process"/>
    <property type="evidence" value="ECO:0007669"/>
    <property type="project" value="UniProtKB-UniPathway"/>
</dbReference>
<dbReference type="InterPro" id="IPR050065">
    <property type="entry name" value="GlmU-like"/>
</dbReference>
<dbReference type="InterPro" id="IPR005882">
    <property type="entry name" value="Bifunctional_GlmU"/>
</dbReference>
<dbReference type="CDD" id="cd02540">
    <property type="entry name" value="GT2_GlmU_N_bac"/>
    <property type="match status" value="1"/>
</dbReference>
<dbReference type="GO" id="GO:0071555">
    <property type="term" value="P:cell wall organization"/>
    <property type="evidence" value="ECO:0007669"/>
    <property type="project" value="UniProtKB-KW"/>
</dbReference>
<dbReference type="GO" id="GO:0009252">
    <property type="term" value="P:peptidoglycan biosynthetic process"/>
    <property type="evidence" value="ECO:0007669"/>
    <property type="project" value="UniProtKB-UniRule"/>
</dbReference>
<evidence type="ECO:0000256" key="15">
    <source>
        <dbReference type="ARBA" id="ARBA00048247"/>
    </source>
</evidence>
<dbReference type="InterPro" id="IPR025877">
    <property type="entry name" value="MobA-like_NTP_Trfase"/>
</dbReference>
<keyword evidence="22" id="KW-1185">Reference proteome</keyword>
<comment type="subcellular location">
    <subcellularLocation>
        <location evidence="1 18">Cytoplasm</location>
    </subcellularLocation>
</comment>
<feature type="binding site" evidence="18">
    <location>
        <position position="440"/>
    </location>
    <ligand>
        <name>acetyl-CoA</name>
        <dbReference type="ChEBI" id="CHEBI:57288"/>
    </ligand>
</feature>
<evidence type="ECO:0000313" key="22">
    <source>
        <dbReference type="Proteomes" id="UP000092482"/>
    </source>
</evidence>
<evidence type="ECO:0000259" key="20">
    <source>
        <dbReference type="Pfam" id="PF12804"/>
    </source>
</evidence>
<comment type="pathway">
    <text evidence="18">Nucleotide-sugar biosynthesis; UDP-N-acetyl-alpha-D-glucosamine biosynthesis; N-acetyl-alpha-D-glucosamine 1-phosphate from alpha-D-glucosamine 6-phosphate (route II): step 2/2.</text>
</comment>
<dbReference type="KEGG" id="serj:SGUI_1344"/>
<keyword evidence="9 18" id="KW-0460">Magnesium</keyword>
<dbReference type="GO" id="GO:0016020">
    <property type="term" value="C:membrane"/>
    <property type="evidence" value="ECO:0007669"/>
    <property type="project" value="GOC"/>
</dbReference>
<dbReference type="PATRIC" id="fig|1758689.4.peg.1384"/>
<dbReference type="GO" id="GO:0000287">
    <property type="term" value="F:magnesium ion binding"/>
    <property type="evidence" value="ECO:0007669"/>
    <property type="project" value="UniProtKB-UniRule"/>
</dbReference>
<feature type="binding site" evidence="18">
    <location>
        <position position="383"/>
    </location>
    <ligand>
        <name>UDP-N-acetyl-alpha-D-glucosamine</name>
        <dbReference type="ChEBI" id="CHEBI:57705"/>
    </ligand>
</feature>
<evidence type="ECO:0000256" key="11">
    <source>
        <dbReference type="ARBA" id="ARBA00022984"/>
    </source>
</evidence>
<keyword evidence="4 18" id="KW-0963">Cytoplasm</keyword>
<dbReference type="STRING" id="1758689.SGUI_1344"/>
<feature type="region of interest" description="Linker" evidence="18">
    <location>
        <begin position="248"/>
        <end position="268"/>
    </location>
</feature>
<evidence type="ECO:0000313" key="21">
    <source>
        <dbReference type="EMBL" id="ANS78740.1"/>
    </source>
</evidence>
<comment type="subunit">
    <text evidence="18">Homotrimer.</text>
</comment>
<dbReference type="EC" id="2.7.7.23" evidence="18"/>
<evidence type="ECO:0000256" key="3">
    <source>
        <dbReference type="ARBA" id="ARBA00007947"/>
    </source>
</evidence>
<dbReference type="GO" id="GO:0019134">
    <property type="term" value="F:glucosamine-1-phosphate N-acetyltransferase activity"/>
    <property type="evidence" value="ECO:0007669"/>
    <property type="project" value="UniProtKB-UniRule"/>
</dbReference>
<organism evidence="21 22">
    <name type="scientific">Serinicoccus hydrothermalis</name>
    <dbReference type="NCBI Taxonomy" id="1758689"/>
    <lineage>
        <taxon>Bacteria</taxon>
        <taxon>Bacillati</taxon>
        <taxon>Actinomycetota</taxon>
        <taxon>Actinomycetes</taxon>
        <taxon>Micrococcales</taxon>
        <taxon>Ornithinimicrobiaceae</taxon>
        <taxon>Serinicoccus</taxon>
    </lineage>
</organism>
<keyword evidence="12 18" id="KW-0511">Multifunctional enzyme</keyword>
<evidence type="ECO:0000256" key="7">
    <source>
        <dbReference type="ARBA" id="ARBA00022723"/>
    </source>
</evidence>
<evidence type="ECO:0000256" key="14">
    <source>
        <dbReference type="ARBA" id="ARBA00023316"/>
    </source>
</evidence>
<feature type="binding site" evidence="18">
    <location>
        <position position="245"/>
    </location>
    <ligand>
        <name>Mg(2+)</name>
        <dbReference type="ChEBI" id="CHEBI:18420"/>
    </ligand>
</feature>
<evidence type="ECO:0000256" key="19">
    <source>
        <dbReference type="SAM" id="MobiDB-lite"/>
    </source>
</evidence>
<feature type="binding site" evidence="18">
    <location>
        <position position="245"/>
    </location>
    <ligand>
        <name>UDP-N-acetyl-alpha-D-glucosamine</name>
        <dbReference type="ChEBI" id="CHEBI:57705"/>
    </ligand>
</feature>
<keyword evidence="13 18" id="KW-0012">Acyltransferase</keyword>
<comment type="pathway">
    <text evidence="18">Bacterial outer membrane biogenesis; LPS lipid A biosynthesis.</text>
</comment>
<dbReference type="GO" id="GO:0003977">
    <property type="term" value="F:UDP-N-acetylglucosamine diphosphorylase activity"/>
    <property type="evidence" value="ECO:0007669"/>
    <property type="project" value="UniProtKB-UniRule"/>
</dbReference>
<dbReference type="Proteomes" id="UP000092482">
    <property type="component" value="Chromosome"/>
</dbReference>
<dbReference type="PROSITE" id="PS00101">
    <property type="entry name" value="HEXAPEP_TRANSFERASES"/>
    <property type="match status" value="1"/>
</dbReference>
<sequence length="511" mass="53583">MTSHHPAAVIILAAGQGTRMKSSIPKVLHRIGGRSLLGHAMYAARQASPQHLAVVVRHERERVAAHVAELDQSAIVADQDEVPGTGRACECGLAALPDGLTGTVLVTMGDVPLLAGETLRELTRVHEERGSAVTLLSAVVDDAGSYGRVVRDADGELAEIMEFKDAVRRREAGDPDYSHVVDIREFNAGIYAFDVEVLRRALEQVGQANEQGEKYLTDVIKIAREEGRAVVAHPVTDLMQTEGVNDKVQLAALGKELNRRVVEQHMRDGVIVVDPATTWVDADVSIGQDTVVRPGTQILGATTIGAEATIGPDTTVSDCEIGDGASVVRTQAEHALIGPRATVGPFSYLRPGTVLGEGGKIGGFVETKNADIGPGAKVPHLTYCGDATIGEGANIGAGTIFANYDGVAKHHTTVGRHSFVGSDSVLVAPVEIADGAYVAAGSTIEGRVEPGQIGVARARQRNVDGWVARRRAGTRTAEAAQAAQEASTGDDGGEGIPESANVPDDTTTQES</sequence>
<evidence type="ECO:0000256" key="17">
    <source>
        <dbReference type="ARBA" id="ARBA00049628"/>
    </source>
</evidence>
<feature type="binding site" evidence="18">
    <location>
        <begin position="403"/>
        <end position="404"/>
    </location>
    <ligand>
        <name>acetyl-CoA</name>
        <dbReference type="ChEBI" id="CHEBI:57288"/>
    </ligand>
</feature>
<accession>A0A1B1NBD1</accession>
<dbReference type="HAMAP" id="MF_01631">
    <property type="entry name" value="GlmU"/>
    <property type="match status" value="1"/>
</dbReference>
<dbReference type="InterPro" id="IPR029044">
    <property type="entry name" value="Nucleotide-diphossugar_trans"/>
</dbReference>
<keyword evidence="8 18" id="KW-0677">Repeat</keyword>
<evidence type="ECO:0000256" key="5">
    <source>
        <dbReference type="ARBA" id="ARBA00022679"/>
    </source>
</evidence>
<feature type="region of interest" description="Pyrophosphorylase" evidence="18">
    <location>
        <begin position="1"/>
        <end position="247"/>
    </location>
</feature>
<dbReference type="InterPro" id="IPR018357">
    <property type="entry name" value="Hexapep_transf_CS"/>
</dbReference>
<feature type="region of interest" description="Disordered" evidence="19">
    <location>
        <begin position="471"/>
        <end position="511"/>
    </location>
</feature>
<proteinExistence type="inferred from homology"/>
<feature type="binding site" evidence="18">
    <location>
        <position position="368"/>
    </location>
    <ligand>
        <name>UDP-N-acetyl-alpha-D-glucosamine</name>
        <dbReference type="ChEBI" id="CHEBI:57705"/>
    </ligand>
</feature>
<comment type="catalytic activity">
    <reaction evidence="16 18">
        <text>N-acetyl-alpha-D-glucosamine 1-phosphate + UTP + H(+) = UDP-N-acetyl-alpha-D-glucosamine + diphosphate</text>
        <dbReference type="Rhea" id="RHEA:13509"/>
        <dbReference type="ChEBI" id="CHEBI:15378"/>
        <dbReference type="ChEBI" id="CHEBI:33019"/>
        <dbReference type="ChEBI" id="CHEBI:46398"/>
        <dbReference type="ChEBI" id="CHEBI:57705"/>
        <dbReference type="ChEBI" id="CHEBI:57776"/>
        <dbReference type="EC" id="2.7.7.23"/>
    </reaction>
</comment>
<feature type="binding site" evidence="18">
    <location>
        <begin position="12"/>
        <end position="15"/>
    </location>
    <ligand>
        <name>UDP-N-acetyl-alpha-D-glucosamine</name>
        <dbReference type="ChEBI" id="CHEBI:57705"/>
    </ligand>
</feature>
<comment type="function">
    <text evidence="17 18">Catalyzes the last two sequential reactions in the de novo biosynthetic pathway for UDP-N-acetylglucosamine (UDP-GlcNAc). The C-terminal domain catalyzes the transfer of acetyl group from acetyl coenzyme A to glucosamine-1-phosphate (GlcN-1-P) to produce N-acetylglucosamine-1-phosphate (GlcNAc-1-P), which is converted into UDP-GlcNAc by the transfer of uridine 5-monophosphate (from uridine 5-triphosphate), a reaction catalyzed by the N-terminal domain.</text>
</comment>
<comment type="pathway">
    <text evidence="18">Nucleotide-sugar biosynthesis; UDP-N-acetyl-alpha-D-glucosamine biosynthesis; UDP-N-acetyl-alpha-D-glucosamine from N-acetyl-alpha-D-glucosamine 1-phosphate: step 1/1.</text>
</comment>
<dbReference type="EC" id="2.3.1.157" evidence="18"/>
<feature type="binding site" evidence="18">
    <location>
        <position position="162"/>
    </location>
    <ligand>
        <name>UDP-N-acetyl-alpha-D-glucosamine</name>
        <dbReference type="ChEBI" id="CHEBI:57705"/>
    </ligand>
</feature>
<feature type="binding site" evidence="18">
    <location>
        <position position="110"/>
    </location>
    <ligand>
        <name>Mg(2+)</name>
        <dbReference type="ChEBI" id="CHEBI:18420"/>
    </ligand>
</feature>
<feature type="compositionally biased region" description="Low complexity" evidence="19">
    <location>
        <begin position="474"/>
        <end position="486"/>
    </location>
</feature>
<evidence type="ECO:0000256" key="2">
    <source>
        <dbReference type="ARBA" id="ARBA00007707"/>
    </source>
</evidence>
<dbReference type="UniPathway" id="UPA00113">
    <property type="reaction ID" value="UER00532"/>
</dbReference>
<dbReference type="GO" id="GO:0005737">
    <property type="term" value="C:cytoplasm"/>
    <property type="evidence" value="ECO:0007669"/>
    <property type="project" value="UniProtKB-SubCell"/>
</dbReference>
<dbReference type="GO" id="GO:0008360">
    <property type="term" value="P:regulation of cell shape"/>
    <property type="evidence" value="ECO:0007669"/>
    <property type="project" value="UniProtKB-KW"/>
</dbReference>
<evidence type="ECO:0000256" key="16">
    <source>
        <dbReference type="ARBA" id="ARBA00048493"/>
    </source>
</evidence>
<dbReference type="NCBIfam" id="NF010932">
    <property type="entry name" value="PRK14352.1"/>
    <property type="match status" value="1"/>
</dbReference>
<comment type="caution">
    <text evidence="18">Lacks conserved residue(s) required for the propagation of feature annotation.</text>
</comment>
<keyword evidence="10 18" id="KW-0133">Cell shape</keyword>
<dbReference type="OrthoDB" id="9775031at2"/>
<evidence type="ECO:0000256" key="12">
    <source>
        <dbReference type="ARBA" id="ARBA00023268"/>
    </source>
</evidence>
<comment type="similarity">
    <text evidence="3 18">In the N-terminal section; belongs to the N-acetylglucosamine-1-phosphate uridyltransferase family.</text>
</comment>
<dbReference type="EMBL" id="CP014989">
    <property type="protein sequence ID" value="ANS78740.1"/>
    <property type="molecule type" value="Genomic_DNA"/>
</dbReference>
<dbReference type="InterPro" id="IPR038009">
    <property type="entry name" value="GlmU_C_LbH"/>
</dbReference>
<evidence type="ECO:0000256" key="8">
    <source>
        <dbReference type="ARBA" id="ARBA00022737"/>
    </source>
</evidence>
<feature type="binding site" evidence="18">
    <location>
        <position position="350"/>
    </location>
    <ligand>
        <name>UDP-N-acetyl-alpha-D-glucosamine</name>
        <dbReference type="ChEBI" id="CHEBI:57705"/>
    </ligand>
</feature>
<dbReference type="RefSeq" id="WP_066637962.1">
    <property type="nucleotide sequence ID" value="NZ_CP014989.1"/>
</dbReference>
<keyword evidence="6 18" id="KW-0548">Nucleotidyltransferase</keyword>
<dbReference type="Gene3D" id="2.160.10.10">
    <property type="entry name" value="Hexapeptide repeat proteins"/>
    <property type="match status" value="1"/>
</dbReference>
<feature type="binding site" evidence="18">
    <location>
        <position position="79"/>
    </location>
    <ligand>
        <name>UDP-N-acetyl-alpha-D-glucosamine</name>
        <dbReference type="ChEBI" id="CHEBI:57705"/>
    </ligand>
</feature>
<evidence type="ECO:0000256" key="9">
    <source>
        <dbReference type="ARBA" id="ARBA00022842"/>
    </source>
</evidence>
<gene>
    <name evidence="18" type="primary">glmU</name>
    <name evidence="21" type="ORF">SGUI_1344</name>
</gene>
<dbReference type="Gene3D" id="3.90.550.10">
    <property type="entry name" value="Spore Coat Polysaccharide Biosynthesis Protein SpsA, Chain A"/>
    <property type="match status" value="1"/>
</dbReference>
<dbReference type="SUPFAM" id="SSF51161">
    <property type="entry name" value="Trimeric LpxA-like enzymes"/>
    <property type="match status" value="1"/>
</dbReference>
<feature type="binding site" evidence="18">
    <location>
        <position position="394"/>
    </location>
    <ligand>
        <name>UDP-N-acetyl-alpha-D-glucosamine</name>
        <dbReference type="ChEBI" id="CHEBI:57705"/>
    </ligand>
</feature>
<feature type="binding site" evidence="18">
    <location>
        <position position="397"/>
    </location>
    <ligand>
        <name>acetyl-CoA</name>
        <dbReference type="ChEBI" id="CHEBI:57288"/>
    </ligand>
</feature>
<feature type="binding site" evidence="18">
    <location>
        <position position="422"/>
    </location>
    <ligand>
        <name>acetyl-CoA</name>
        <dbReference type="ChEBI" id="CHEBI:57288"/>
    </ligand>
</feature>
<evidence type="ECO:0000256" key="18">
    <source>
        <dbReference type="HAMAP-Rule" id="MF_01631"/>
    </source>
</evidence>
<feature type="binding site" evidence="18">
    <location>
        <position position="457"/>
    </location>
    <ligand>
        <name>acetyl-CoA</name>
        <dbReference type="ChEBI" id="CHEBI:57288"/>
    </ligand>
</feature>
<dbReference type="Pfam" id="PF12804">
    <property type="entry name" value="NTP_transf_3"/>
    <property type="match status" value="1"/>
</dbReference>
<dbReference type="InterPro" id="IPR001451">
    <property type="entry name" value="Hexapep"/>
</dbReference>
<feature type="binding site" evidence="18">
    <location>
        <position position="26"/>
    </location>
    <ligand>
        <name>UDP-N-acetyl-alpha-D-glucosamine</name>
        <dbReference type="ChEBI" id="CHEBI:57705"/>
    </ligand>
</feature>
<dbReference type="PANTHER" id="PTHR43584:SF3">
    <property type="entry name" value="BIFUNCTIONAL PROTEIN GLMU"/>
    <property type="match status" value="1"/>
</dbReference>
<dbReference type="GO" id="GO:0000902">
    <property type="term" value="P:cell morphogenesis"/>
    <property type="evidence" value="ECO:0007669"/>
    <property type="project" value="UniProtKB-UniRule"/>
</dbReference>
<comment type="catalytic activity">
    <reaction evidence="15 18">
        <text>alpha-D-glucosamine 1-phosphate + acetyl-CoA = N-acetyl-alpha-D-glucosamine 1-phosphate + CoA + H(+)</text>
        <dbReference type="Rhea" id="RHEA:13725"/>
        <dbReference type="ChEBI" id="CHEBI:15378"/>
        <dbReference type="ChEBI" id="CHEBI:57287"/>
        <dbReference type="ChEBI" id="CHEBI:57288"/>
        <dbReference type="ChEBI" id="CHEBI:57776"/>
        <dbReference type="ChEBI" id="CHEBI:58516"/>
        <dbReference type="EC" id="2.3.1.157"/>
    </reaction>
</comment>
<name>A0A1B1NBD1_9MICO</name>
<dbReference type="Pfam" id="PF00132">
    <property type="entry name" value="Hexapep"/>
    <property type="match status" value="1"/>
</dbReference>
<feature type="domain" description="MobA-like NTP transferase" evidence="20">
    <location>
        <begin position="9"/>
        <end position="136"/>
    </location>
</feature>
<dbReference type="GO" id="GO:0009245">
    <property type="term" value="P:lipid A biosynthetic process"/>
    <property type="evidence" value="ECO:0007669"/>
    <property type="project" value="UniProtKB-UniRule"/>
</dbReference>
<dbReference type="NCBIfam" id="TIGR01173">
    <property type="entry name" value="glmU"/>
    <property type="match status" value="1"/>
</dbReference>
<dbReference type="AlphaFoldDB" id="A0A1B1NBD1"/>
<evidence type="ECO:0000256" key="13">
    <source>
        <dbReference type="ARBA" id="ARBA00023315"/>
    </source>
</evidence>
<dbReference type="CDD" id="cd03353">
    <property type="entry name" value="LbH_GlmU_C"/>
    <property type="match status" value="1"/>
</dbReference>
<keyword evidence="7 18" id="KW-0479">Metal-binding</keyword>
<comment type="cofactor">
    <cofactor evidence="18">
        <name>Mg(2+)</name>
        <dbReference type="ChEBI" id="CHEBI:18420"/>
    </cofactor>
    <text evidence="18">Binds 1 Mg(2+) ion per subunit.</text>
</comment>
<dbReference type="PANTHER" id="PTHR43584">
    <property type="entry name" value="NUCLEOTIDYL TRANSFERASE"/>
    <property type="match status" value="1"/>
</dbReference>
<evidence type="ECO:0000256" key="10">
    <source>
        <dbReference type="ARBA" id="ARBA00022960"/>
    </source>
</evidence>
<reference evidence="21 22" key="1">
    <citation type="submission" date="2016-03" db="EMBL/GenBank/DDBJ databases">
        <title>Shallow-sea hydrothermal system.</title>
        <authorList>
            <person name="Tang K."/>
        </authorList>
    </citation>
    <scope>NUCLEOTIDE SEQUENCE [LARGE SCALE GENOMIC DNA]</scope>
    <source>
        <strain evidence="21 22">JLT9</strain>
    </source>
</reference>
<feature type="binding site" evidence="18">
    <location>
        <position position="147"/>
    </location>
    <ligand>
        <name>UDP-N-acetyl-alpha-D-glucosamine</name>
        <dbReference type="ChEBI" id="CHEBI:57705"/>
    </ligand>
</feature>
<protein>
    <recommendedName>
        <fullName evidence="18">Bifunctional protein GlmU</fullName>
    </recommendedName>
    <domain>
        <recommendedName>
            <fullName evidence="18">UDP-N-acetylglucosamine pyrophosphorylase</fullName>
            <ecNumber evidence="18">2.7.7.23</ecNumber>
        </recommendedName>
        <alternativeName>
            <fullName evidence="18">N-acetylglucosamine-1-phosphate uridyltransferase</fullName>
        </alternativeName>
    </domain>
    <domain>
        <recommendedName>
            <fullName evidence="18">Glucosamine-1-phosphate N-acetyltransferase</fullName>
            <ecNumber evidence="18">2.3.1.157</ecNumber>
        </recommendedName>
    </domain>
</protein>
<evidence type="ECO:0000256" key="1">
    <source>
        <dbReference type="ARBA" id="ARBA00004496"/>
    </source>
</evidence>
<dbReference type="UniPathway" id="UPA00973"/>
<feature type="region of interest" description="N-acetyltransferase" evidence="18">
    <location>
        <begin position="269"/>
        <end position="511"/>
    </location>
</feature>
<evidence type="ECO:0000256" key="6">
    <source>
        <dbReference type="ARBA" id="ARBA00022695"/>
    </source>
</evidence>
<feature type="binding site" evidence="18">
    <location>
        <begin position="84"/>
        <end position="85"/>
    </location>
    <ligand>
        <name>UDP-N-acetyl-alpha-D-glucosamine</name>
        <dbReference type="ChEBI" id="CHEBI:57705"/>
    </ligand>
</feature>
<feature type="active site" description="Proton acceptor" evidence="18">
    <location>
        <position position="380"/>
    </location>
</feature>
<comment type="similarity">
    <text evidence="2 18">In the C-terminal section; belongs to the transferase hexapeptide repeat family.</text>
</comment>
<keyword evidence="14 18" id="KW-0961">Cell wall biogenesis/degradation</keyword>
<dbReference type="InterPro" id="IPR011004">
    <property type="entry name" value="Trimer_LpxA-like_sf"/>
</dbReference>
<keyword evidence="11 18" id="KW-0573">Peptidoglycan synthesis</keyword>
<evidence type="ECO:0000256" key="4">
    <source>
        <dbReference type="ARBA" id="ARBA00022490"/>
    </source>
</evidence>
<dbReference type="SUPFAM" id="SSF53448">
    <property type="entry name" value="Nucleotide-diphospho-sugar transferases"/>
    <property type="match status" value="1"/>
</dbReference>
<feature type="binding site" evidence="18">
    <location>
        <position position="187"/>
    </location>
    <ligand>
        <name>UDP-N-acetyl-alpha-D-glucosamine</name>
        <dbReference type="ChEBI" id="CHEBI:57705"/>
    </ligand>
</feature>
<keyword evidence="5 18" id="KW-0808">Transferase</keyword>